<comment type="caution">
    <text evidence="1">The sequence shown here is derived from an EMBL/GenBank/DDBJ whole genome shotgun (WGS) entry which is preliminary data.</text>
</comment>
<organism evidence="1 2">
    <name type="scientific">Oculimacula yallundae</name>
    <dbReference type="NCBI Taxonomy" id="86028"/>
    <lineage>
        <taxon>Eukaryota</taxon>
        <taxon>Fungi</taxon>
        <taxon>Dikarya</taxon>
        <taxon>Ascomycota</taxon>
        <taxon>Pezizomycotina</taxon>
        <taxon>Leotiomycetes</taxon>
        <taxon>Helotiales</taxon>
        <taxon>Ploettnerulaceae</taxon>
        <taxon>Oculimacula</taxon>
    </lineage>
</organism>
<sequence length="167" mass="18465">MFHHTDLRPEAKDATSASFNIWAYKTLHSIRVHSPVCDIKTPLSLSISLNSTKQYSTGHTSGAKYRARVAFSALFRATNAARPGRLSCPLLRIIPVRNGMISATGSGIFRNLPCFETELQIEARSMGKLGSALILTGDFQRFDICCDTGAHRSRMNEDCLFCLRLVA</sequence>
<gene>
    <name evidence="1" type="ORF">VTL71DRAFT_7918</name>
</gene>
<dbReference type="Proteomes" id="UP001595075">
    <property type="component" value="Unassembled WGS sequence"/>
</dbReference>
<dbReference type="EMBL" id="JAZHXI010000002">
    <property type="protein sequence ID" value="KAL2074140.1"/>
    <property type="molecule type" value="Genomic_DNA"/>
</dbReference>
<keyword evidence="2" id="KW-1185">Reference proteome</keyword>
<name>A0ABR4CW86_9HELO</name>
<reference evidence="1 2" key="1">
    <citation type="journal article" date="2024" name="Commun. Biol.">
        <title>Comparative genomic analysis of thermophilic fungi reveals convergent evolutionary adaptations and gene losses.</title>
        <authorList>
            <person name="Steindorff A.S."/>
            <person name="Aguilar-Pontes M.V."/>
            <person name="Robinson A.J."/>
            <person name="Andreopoulos B."/>
            <person name="LaButti K."/>
            <person name="Kuo A."/>
            <person name="Mondo S."/>
            <person name="Riley R."/>
            <person name="Otillar R."/>
            <person name="Haridas S."/>
            <person name="Lipzen A."/>
            <person name="Grimwood J."/>
            <person name="Schmutz J."/>
            <person name="Clum A."/>
            <person name="Reid I.D."/>
            <person name="Moisan M.C."/>
            <person name="Butler G."/>
            <person name="Nguyen T.T.M."/>
            <person name="Dewar K."/>
            <person name="Conant G."/>
            <person name="Drula E."/>
            <person name="Henrissat B."/>
            <person name="Hansel C."/>
            <person name="Singer S."/>
            <person name="Hutchinson M.I."/>
            <person name="de Vries R.P."/>
            <person name="Natvig D.O."/>
            <person name="Powell A.J."/>
            <person name="Tsang A."/>
            <person name="Grigoriev I.V."/>
        </authorList>
    </citation>
    <scope>NUCLEOTIDE SEQUENCE [LARGE SCALE GENOMIC DNA]</scope>
    <source>
        <strain evidence="1 2">CBS 494.80</strain>
    </source>
</reference>
<proteinExistence type="predicted"/>
<evidence type="ECO:0000313" key="2">
    <source>
        <dbReference type="Proteomes" id="UP001595075"/>
    </source>
</evidence>
<accession>A0ABR4CW86</accession>
<protein>
    <submittedName>
        <fullName evidence="1">Uncharacterized protein</fullName>
    </submittedName>
</protein>
<evidence type="ECO:0000313" key="1">
    <source>
        <dbReference type="EMBL" id="KAL2074140.1"/>
    </source>
</evidence>